<comment type="caution">
    <text evidence="1">The sequence shown here is derived from an EMBL/GenBank/DDBJ whole genome shotgun (WGS) entry which is preliminary data.</text>
</comment>
<evidence type="ECO:0000313" key="2">
    <source>
        <dbReference type="Proteomes" id="UP000829398"/>
    </source>
</evidence>
<dbReference type="Proteomes" id="UP000829398">
    <property type="component" value="Chromosome 4"/>
</dbReference>
<proteinExistence type="predicted"/>
<keyword evidence="2" id="KW-1185">Reference proteome</keyword>
<dbReference type="EMBL" id="CM039173">
    <property type="protein sequence ID" value="KAH9774535.1"/>
    <property type="molecule type" value="Genomic_DNA"/>
</dbReference>
<organism evidence="1 2">
    <name type="scientific">Citrus sinensis</name>
    <name type="common">Sweet orange</name>
    <name type="synonym">Citrus aurantium var. sinensis</name>
    <dbReference type="NCBI Taxonomy" id="2711"/>
    <lineage>
        <taxon>Eukaryota</taxon>
        <taxon>Viridiplantae</taxon>
        <taxon>Streptophyta</taxon>
        <taxon>Embryophyta</taxon>
        <taxon>Tracheophyta</taxon>
        <taxon>Spermatophyta</taxon>
        <taxon>Magnoliopsida</taxon>
        <taxon>eudicotyledons</taxon>
        <taxon>Gunneridae</taxon>
        <taxon>Pentapetalae</taxon>
        <taxon>rosids</taxon>
        <taxon>malvids</taxon>
        <taxon>Sapindales</taxon>
        <taxon>Rutaceae</taxon>
        <taxon>Aurantioideae</taxon>
        <taxon>Citrus</taxon>
    </lineage>
</organism>
<gene>
    <name evidence="1" type="ORF">KPL71_013674</name>
</gene>
<evidence type="ECO:0000313" key="1">
    <source>
        <dbReference type="EMBL" id="KAH9774535.1"/>
    </source>
</evidence>
<reference evidence="2" key="1">
    <citation type="journal article" date="2023" name="Hortic. Res.">
        <title>A chromosome-level phased genome enabling allele-level studies in sweet orange: a case study on citrus Huanglongbing tolerance.</title>
        <authorList>
            <person name="Wu B."/>
            <person name="Yu Q."/>
            <person name="Deng Z."/>
            <person name="Duan Y."/>
            <person name="Luo F."/>
            <person name="Gmitter F. Jr."/>
        </authorList>
    </citation>
    <scope>NUCLEOTIDE SEQUENCE [LARGE SCALE GENOMIC DNA]</scope>
    <source>
        <strain evidence="2">cv. Valencia</strain>
    </source>
</reference>
<name>A0ACB8LNC0_CITSI</name>
<protein>
    <submittedName>
        <fullName evidence="1">Polygalacturonase QRT2</fullName>
    </submittedName>
</protein>
<accession>A0ACB8LNC0</accession>
<sequence length="356" mass="38591">MHPQRQYWLPIFLAMLVSFFSFSFSSYQGDRFVTTRDQYRRFGSPIWVDSESETTLMRLYGRASAPASSTKIVNVDDFEAKADGTDDSKAFMEAWEEACSSENEAVLVVPNNKIYHLKPITFSGPCKSDLTMKTTAEIQGIGLCSKMSTISESKVVAQSTAMEKFGGENLAKSTNPSRAMTHQRALNLLVIAPGNSPNTDGIHVTGTQNILIKNCVIRTGDDCISIVSGSKNVRATDIICGPGHGISIGSLGAGNSEAFVSNVLVNRARLSGTTNGVRIKTWQASAVQVSNVVYQNIKGTSASEVAIKLDCSNQFPCRGLVLQDVILRLEEEDDVAKASCSNVRLSPPGNFLPRCI</sequence>